<dbReference type="InterPro" id="IPR033640">
    <property type="entry name" value="FAR_C"/>
</dbReference>
<dbReference type="InterPro" id="IPR036291">
    <property type="entry name" value="NAD(P)-bd_dom_sf"/>
</dbReference>
<dbReference type="InterPro" id="IPR013120">
    <property type="entry name" value="FAR_NAD-bd"/>
</dbReference>
<keyword evidence="4" id="KW-0521">NADP</keyword>
<dbReference type="Gene3D" id="3.40.50.720">
    <property type="entry name" value="NAD(P)-binding Rossmann-like Domain"/>
    <property type="match status" value="1"/>
</dbReference>
<accession>A0ABN7AK06</accession>
<keyword evidence="2 4" id="KW-0444">Lipid biosynthesis</keyword>
<reference evidence="7 8" key="1">
    <citation type="submission" date="2023-09" db="EMBL/GenBank/DDBJ databases">
        <title>Nesidiocoris tenuis whole genome shotgun sequence.</title>
        <authorList>
            <person name="Shibata T."/>
            <person name="Shimoda M."/>
            <person name="Kobayashi T."/>
            <person name="Uehara T."/>
        </authorList>
    </citation>
    <scope>NUCLEOTIDE SEQUENCE [LARGE SCALE GENOMIC DNA]</scope>
    <source>
        <strain evidence="7 8">Japan</strain>
    </source>
</reference>
<dbReference type="CDD" id="cd05236">
    <property type="entry name" value="FAR-N_SDR_e"/>
    <property type="match status" value="1"/>
</dbReference>
<comment type="similarity">
    <text evidence="1 4">Belongs to the fatty acyl-CoA reductase family.</text>
</comment>
<name>A0ABN7AK06_9HEMI</name>
<evidence type="ECO:0000313" key="7">
    <source>
        <dbReference type="EMBL" id="BES91215.1"/>
    </source>
</evidence>
<evidence type="ECO:0000256" key="3">
    <source>
        <dbReference type="ARBA" id="ARBA00023098"/>
    </source>
</evidence>
<gene>
    <name evidence="7" type="ORF">NTJ_04023</name>
</gene>
<keyword evidence="4" id="KW-1133">Transmembrane helix</keyword>
<comment type="catalytic activity">
    <reaction evidence="4">
        <text>a long-chain fatty acyl-CoA + 2 NADPH + 2 H(+) = a long-chain primary fatty alcohol + 2 NADP(+) + CoA</text>
        <dbReference type="Rhea" id="RHEA:52716"/>
        <dbReference type="ChEBI" id="CHEBI:15378"/>
        <dbReference type="ChEBI" id="CHEBI:57287"/>
        <dbReference type="ChEBI" id="CHEBI:57783"/>
        <dbReference type="ChEBI" id="CHEBI:58349"/>
        <dbReference type="ChEBI" id="CHEBI:77396"/>
        <dbReference type="ChEBI" id="CHEBI:83139"/>
        <dbReference type="EC" id="1.2.1.84"/>
    </reaction>
</comment>
<evidence type="ECO:0000259" key="5">
    <source>
        <dbReference type="Pfam" id="PF03015"/>
    </source>
</evidence>
<evidence type="ECO:0000256" key="4">
    <source>
        <dbReference type="RuleBase" id="RU363097"/>
    </source>
</evidence>
<dbReference type="SUPFAM" id="SSF51735">
    <property type="entry name" value="NAD(P)-binding Rossmann-fold domains"/>
    <property type="match status" value="1"/>
</dbReference>
<dbReference type="Pfam" id="PF03015">
    <property type="entry name" value="Sterile"/>
    <property type="match status" value="1"/>
</dbReference>
<dbReference type="Pfam" id="PF07993">
    <property type="entry name" value="NAD_binding_4"/>
    <property type="match status" value="1"/>
</dbReference>
<keyword evidence="4" id="KW-0812">Transmembrane</keyword>
<keyword evidence="4" id="KW-0560">Oxidoreductase</keyword>
<feature type="domain" description="Fatty acyl-CoA reductase C-terminal" evidence="5">
    <location>
        <begin position="337"/>
        <end position="431"/>
    </location>
</feature>
<keyword evidence="3 4" id="KW-0443">Lipid metabolism</keyword>
<sequence length="520" mass="59370">MGKVLVEKLLRHCPKLNRLYLIIRTKKGTDPSDRIKEFMNNALFKPLLEQNQNAFDRVVIIPGDMSALKCGMSDDHIQLLEENVSVVFHSAASVRFDDSLSKALKLNVRGTYELLQIAKRMKKLEVFEYVSTTYSNAHMTEMIEEKVYPSHQDYRILLKLIESGDDDALDLIVDKVINPQPNTYTFSKSLAENIVSEASNELPAVIVRPSVVIPVMESPVQGWTDNLNGVIGVTTGVSKGVLRVIKCMPDASLAYIPVDRAINGLVAAAYAKRFNDEDVGLVVNEVYNHRVQLTFSQLVENGIKVNEACPMENYIWYPFMILTENTFLYHLLFFLLQIVPALLLDLVLALAGKKRILLKLNIKIYNAVIALTQFTIRPFTFANQNFMKLQSLLLPADGDAFFIDDEVRNKVDLVELMITFQGGVRRYVFNESDDNVERNRKIHQRLYYIDRVTRAALIGLAVWKIPQWVLEAYNIIDRAWMWTRQNVTGIWTNSHSVFSVSLQVNQPLLSETLKLPTKYY</sequence>
<proteinExistence type="inferred from homology"/>
<dbReference type="Proteomes" id="UP001307889">
    <property type="component" value="Chromosome 2"/>
</dbReference>
<organism evidence="7 8">
    <name type="scientific">Nesidiocoris tenuis</name>
    <dbReference type="NCBI Taxonomy" id="355587"/>
    <lineage>
        <taxon>Eukaryota</taxon>
        <taxon>Metazoa</taxon>
        <taxon>Ecdysozoa</taxon>
        <taxon>Arthropoda</taxon>
        <taxon>Hexapoda</taxon>
        <taxon>Insecta</taxon>
        <taxon>Pterygota</taxon>
        <taxon>Neoptera</taxon>
        <taxon>Paraneoptera</taxon>
        <taxon>Hemiptera</taxon>
        <taxon>Heteroptera</taxon>
        <taxon>Panheteroptera</taxon>
        <taxon>Cimicomorpha</taxon>
        <taxon>Miridae</taxon>
        <taxon>Dicyphina</taxon>
        <taxon>Nesidiocoris</taxon>
    </lineage>
</organism>
<dbReference type="PANTHER" id="PTHR11011">
    <property type="entry name" value="MALE STERILITY PROTEIN 2-RELATED"/>
    <property type="match status" value="1"/>
</dbReference>
<dbReference type="EMBL" id="AP028910">
    <property type="protein sequence ID" value="BES91215.1"/>
    <property type="molecule type" value="Genomic_DNA"/>
</dbReference>
<comment type="function">
    <text evidence="4">Catalyzes the reduction of fatty acyl-CoA to fatty alcohols.</text>
</comment>
<evidence type="ECO:0000313" key="8">
    <source>
        <dbReference type="Proteomes" id="UP001307889"/>
    </source>
</evidence>
<evidence type="ECO:0000256" key="1">
    <source>
        <dbReference type="ARBA" id="ARBA00005928"/>
    </source>
</evidence>
<keyword evidence="4" id="KW-0472">Membrane</keyword>
<evidence type="ECO:0000256" key="2">
    <source>
        <dbReference type="ARBA" id="ARBA00022516"/>
    </source>
</evidence>
<evidence type="ECO:0000259" key="6">
    <source>
        <dbReference type="Pfam" id="PF07993"/>
    </source>
</evidence>
<feature type="transmembrane region" description="Helical" evidence="4">
    <location>
        <begin position="327"/>
        <end position="351"/>
    </location>
</feature>
<keyword evidence="8" id="KW-1185">Reference proteome</keyword>
<dbReference type="PANTHER" id="PTHR11011:SF24">
    <property type="entry name" value="FATTY ACYL-COA REDUCTASE"/>
    <property type="match status" value="1"/>
</dbReference>
<feature type="domain" description="Thioester reductase (TE)" evidence="6">
    <location>
        <begin position="1"/>
        <end position="263"/>
    </location>
</feature>
<dbReference type="InterPro" id="IPR026055">
    <property type="entry name" value="FAR"/>
</dbReference>
<protein>
    <recommendedName>
        <fullName evidence="4">Fatty acyl-CoA reductase</fullName>
        <ecNumber evidence="4">1.2.1.84</ecNumber>
    </recommendedName>
</protein>
<dbReference type="EC" id="1.2.1.84" evidence="4"/>